<reference evidence="1 2" key="1">
    <citation type="journal article" date="2014" name="Am. J. Bot.">
        <title>Genome assembly and annotation for red clover (Trifolium pratense; Fabaceae).</title>
        <authorList>
            <person name="Istvanek J."/>
            <person name="Jaros M."/>
            <person name="Krenek A."/>
            <person name="Repkova J."/>
        </authorList>
    </citation>
    <scope>NUCLEOTIDE SEQUENCE [LARGE SCALE GENOMIC DNA]</scope>
    <source>
        <strain evidence="2">cv. Tatra</strain>
        <tissue evidence="1">Young leaves</tissue>
    </source>
</reference>
<dbReference type="AlphaFoldDB" id="A0A2K3MJ88"/>
<dbReference type="Proteomes" id="UP000236291">
    <property type="component" value="Unassembled WGS sequence"/>
</dbReference>
<proteinExistence type="predicted"/>
<gene>
    <name evidence="1" type="ORF">L195_g046988</name>
</gene>
<evidence type="ECO:0000313" key="1">
    <source>
        <dbReference type="EMBL" id="PNX90860.1"/>
    </source>
</evidence>
<feature type="non-terminal residue" evidence="1">
    <location>
        <position position="1"/>
    </location>
</feature>
<name>A0A2K3MJ88_TRIPR</name>
<evidence type="ECO:0000313" key="2">
    <source>
        <dbReference type="Proteomes" id="UP000236291"/>
    </source>
</evidence>
<comment type="caution">
    <text evidence="1">The sequence shown here is derived from an EMBL/GenBank/DDBJ whole genome shotgun (WGS) entry which is preliminary data.</text>
</comment>
<protein>
    <submittedName>
        <fullName evidence="1">Uncharacterized protein</fullName>
    </submittedName>
</protein>
<dbReference type="EMBL" id="ASHM01064228">
    <property type="protein sequence ID" value="PNX90860.1"/>
    <property type="molecule type" value="Genomic_DNA"/>
</dbReference>
<sequence length="22" mass="2303">IINKGILEVIGVEIGKGLNLPL</sequence>
<organism evidence="1 2">
    <name type="scientific">Trifolium pratense</name>
    <name type="common">Red clover</name>
    <dbReference type="NCBI Taxonomy" id="57577"/>
    <lineage>
        <taxon>Eukaryota</taxon>
        <taxon>Viridiplantae</taxon>
        <taxon>Streptophyta</taxon>
        <taxon>Embryophyta</taxon>
        <taxon>Tracheophyta</taxon>
        <taxon>Spermatophyta</taxon>
        <taxon>Magnoliopsida</taxon>
        <taxon>eudicotyledons</taxon>
        <taxon>Gunneridae</taxon>
        <taxon>Pentapetalae</taxon>
        <taxon>rosids</taxon>
        <taxon>fabids</taxon>
        <taxon>Fabales</taxon>
        <taxon>Fabaceae</taxon>
        <taxon>Papilionoideae</taxon>
        <taxon>50 kb inversion clade</taxon>
        <taxon>NPAAA clade</taxon>
        <taxon>Hologalegina</taxon>
        <taxon>IRL clade</taxon>
        <taxon>Trifolieae</taxon>
        <taxon>Trifolium</taxon>
    </lineage>
</organism>
<reference evidence="1 2" key="2">
    <citation type="journal article" date="2017" name="Front. Plant Sci.">
        <title>Gene Classification and Mining of Molecular Markers Useful in Red Clover (Trifolium pratense) Breeding.</title>
        <authorList>
            <person name="Istvanek J."/>
            <person name="Dluhosova J."/>
            <person name="Dluhos P."/>
            <person name="Patkova L."/>
            <person name="Nedelnik J."/>
            <person name="Repkova J."/>
        </authorList>
    </citation>
    <scope>NUCLEOTIDE SEQUENCE [LARGE SCALE GENOMIC DNA]</scope>
    <source>
        <strain evidence="2">cv. Tatra</strain>
        <tissue evidence="1">Young leaves</tissue>
    </source>
</reference>
<accession>A0A2K3MJ88</accession>